<accession>A0A6V7QLI3</accession>
<organism evidence="2">
    <name type="scientific">Ananas comosus var. bracteatus</name>
    <name type="common">red pineapple</name>
    <dbReference type="NCBI Taxonomy" id="296719"/>
    <lineage>
        <taxon>Eukaryota</taxon>
        <taxon>Viridiplantae</taxon>
        <taxon>Streptophyta</taxon>
        <taxon>Embryophyta</taxon>
        <taxon>Tracheophyta</taxon>
        <taxon>Spermatophyta</taxon>
        <taxon>Magnoliopsida</taxon>
        <taxon>Liliopsida</taxon>
        <taxon>Poales</taxon>
        <taxon>Bromeliaceae</taxon>
        <taxon>Bromelioideae</taxon>
        <taxon>Ananas</taxon>
    </lineage>
</organism>
<name>A0A6V7QLI3_ANACO</name>
<dbReference type="AlphaFoldDB" id="A0A6V7QLI3"/>
<feature type="region of interest" description="Disordered" evidence="1">
    <location>
        <begin position="67"/>
        <end position="102"/>
    </location>
</feature>
<evidence type="ECO:0000256" key="1">
    <source>
        <dbReference type="SAM" id="MobiDB-lite"/>
    </source>
</evidence>
<sequence length="193" mass="21167">MLCWVRRAKGLVLVHSRANHDDTVDICRHHRWRRRHLGELGARLFALTIGDGGGEIDASSSFKSLNPIAKKERKKTRKRKRKKKKGKEGEESGEEEEEVNKLPLLISSLEKESLQVKDSIILAMSSVLEGGRSPSGDALRSYASRVGVNPKDGPSGPSGKVGDVGAEPTGNFVVVLTPLFHRAGTERAGERPR</sequence>
<reference evidence="2" key="1">
    <citation type="submission" date="2020-07" db="EMBL/GenBank/DDBJ databases">
        <authorList>
            <person name="Lin J."/>
        </authorList>
    </citation>
    <scope>NUCLEOTIDE SEQUENCE</scope>
</reference>
<evidence type="ECO:0000313" key="2">
    <source>
        <dbReference type="EMBL" id="CAD1844014.1"/>
    </source>
</evidence>
<feature type="region of interest" description="Disordered" evidence="1">
    <location>
        <begin position="131"/>
        <end position="165"/>
    </location>
</feature>
<feature type="compositionally biased region" description="Basic residues" evidence="1">
    <location>
        <begin position="71"/>
        <end position="86"/>
    </location>
</feature>
<protein>
    <submittedName>
        <fullName evidence="2">Uncharacterized protein</fullName>
    </submittedName>
</protein>
<dbReference type="EMBL" id="LR862137">
    <property type="protein sequence ID" value="CAD1844014.1"/>
    <property type="molecule type" value="Genomic_DNA"/>
</dbReference>
<proteinExistence type="predicted"/>
<gene>
    <name evidence="2" type="ORF">CB5_LOCUS27225</name>
</gene>